<reference evidence="2 3" key="1">
    <citation type="submission" date="2018-11" db="EMBL/GenBank/DDBJ databases">
        <title>Sequencing Av. paragallinarum serogroups.</title>
        <authorList>
            <person name="Hellmuth J.E."/>
            <person name="Boucher C.E."/>
            <person name="Cason E.D."/>
        </authorList>
    </citation>
    <scope>NUCLEOTIDE SEQUENCE [LARGE SCALE GENOMIC DNA]</scope>
    <source>
        <strain evidence="2 3">SA-3</strain>
    </source>
</reference>
<dbReference type="RefSeq" id="WP_130238642.1">
    <property type="nucleotide sequence ID" value="NZ_RQXS01000013.1"/>
</dbReference>
<dbReference type="Proteomes" id="UP000294229">
    <property type="component" value="Unassembled WGS sequence"/>
</dbReference>
<evidence type="ECO:0000313" key="3">
    <source>
        <dbReference type="Proteomes" id="UP000294229"/>
    </source>
</evidence>
<protein>
    <submittedName>
        <fullName evidence="2">DNA-binding protein</fullName>
    </submittedName>
</protein>
<proteinExistence type="predicted"/>
<organism evidence="2 3">
    <name type="scientific">Avibacterium paragallinarum</name>
    <name type="common">Haemophilus gallinarum</name>
    <dbReference type="NCBI Taxonomy" id="728"/>
    <lineage>
        <taxon>Bacteria</taxon>
        <taxon>Pseudomonadati</taxon>
        <taxon>Pseudomonadota</taxon>
        <taxon>Gammaproteobacteria</taxon>
        <taxon>Pasteurellales</taxon>
        <taxon>Pasteurellaceae</taxon>
        <taxon>Avibacterium</taxon>
    </lineage>
</organism>
<sequence length="60" mass="6776">MENQPIEKYYTTKELIERGIGSRSTVDRLVRAGKLKRVKIGTASRYPESSVKAYLASLSE</sequence>
<evidence type="ECO:0000259" key="1">
    <source>
        <dbReference type="Pfam" id="PF12728"/>
    </source>
</evidence>
<gene>
    <name evidence="2" type="ORF">EIG79_04335</name>
</gene>
<accession>A0A8B3T7V0</accession>
<dbReference type="AlphaFoldDB" id="A0A8B3T7V0"/>
<name>A0A8B3T7V0_AVIPA</name>
<comment type="caution">
    <text evidence="2">The sequence shown here is derived from an EMBL/GenBank/DDBJ whole genome shotgun (WGS) entry which is preliminary data.</text>
</comment>
<feature type="domain" description="Helix-turn-helix" evidence="1">
    <location>
        <begin position="9"/>
        <end position="57"/>
    </location>
</feature>
<dbReference type="GO" id="GO:0003677">
    <property type="term" value="F:DNA binding"/>
    <property type="evidence" value="ECO:0007669"/>
    <property type="project" value="UniProtKB-KW"/>
</dbReference>
<evidence type="ECO:0000313" key="2">
    <source>
        <dbReference type="EMBL" id="RZN60147.1"/>
    </source>
</evidence>
<keyword evidence="2" id="KW-0238">DNA-binding</keyword>
<dbReference type="EMBL" id="RQXS01000013">
    <property type="protein sequence ID" value="RZN60147.1"/>
    <property type="molecule type" value="Genomic_DNA"/>
</dbReference>
<dbReference type="Pfam" id="PF12728">
    <property type="entry name" value="HTH_17"/>
    <property type="match status" value="1"/>
</dbReference>
<dbReference type="InterPro" id="IPR041657">
    <property type="entry name" value="HTH_17"/>
</dbReference>